<evidence type="ECO:0000313" key="5">
    <source>
        <dbReference type="EMBL" id="KAF2684048.1"/>
    </source>
</evidence>
<dbReference type="InterPro" id="IPR029063">
    <property type="entry name" value="SAM-dependent_MTases_sf"/>
</dbReference>
<keyword evidence="3" id="KW-0949">S-adenosyl-L-methionine</keyword>
<evidence type="ECO:0000256" key="2">
    <source>
        <dbReference type="ARBA" id="ARBA00022679"/>
    </source>
</evidence>
<proteinExistence type="predicted"/>
<keyword evidence="2 5" id="KW-0808">Transferase</keyword>
<dbReference type="AlphaFoldDB" id="A0A6G1J0Y0"/>
<dbReference type="GO" id="GO:0008171">
    <property type="term" value="F:O-methyltransferase activity"/>
    <property type="evidence" value="ECO:0007669"/>
    <property type="project" value="InterPro"/>
</dbReference>
<dbReference type="InterPro" id="IPR001077">
    <property type="entry name" value="COMT_C"/>
</dbReference>
<evidence type="ECO:0000256" key="1">
    <source>
        <dbReference type="ARBA" id="ARBA00022603"/>
    </source>
</evidence>
<dbReference type="OrthoDB" id="1606438at2759"/>
<keyword evidence="6" id="KW-1185">Reference proteome</keyword>
<name>A0A6G1J0Y0_9PLEO</name>
<dbReference type="PANTHER" id="PTHR43712">
    <property type="entry name" value="PUTATIVE (AFU_ORTHOLOGUE AFUA_4G14580)-RELATED"/>
    <property type="match status" value="1"/>
</dbReference>
<dbReference type="Proteomes" id="UP000799291">
    <property type="component" value="Unassembled WGS sequence"/>
</dbReference>
<evidence type="ECO:0000256" key="3">
    <source>
        <dbReference type="ARBA" id="ARBA00022691"/>
    </source>
</evidence>
<keyword evidence="1 5" id="KW-0489">Methyltransferase</keyword>
<dbReference type="EMBL" id="MU005582">
    <property type="protein sequence ID" value="KAF2684048.1"/>
    <property type="molecule type" value="Genomic_DNA"/>
</dbReference>
<evidence type="ECO:0000259" key="4">
    <source>
        <dbReference type="Pfam" id="PF00891"/>
    </source>
</evidence>
<dbReference type="PANTHER" id="PTHR43712:SF12">
    <property type="entry name" value="STERIGMATOCYSTIN 8-O-METHYLTRANSFERASE"/>
    <property type="match status" value="1"/>
</dbReference>
<accession>A0A6G1J0Y0</accession>
<dbReference type="SUPFAM" id="SSF53335">
    <property type="entry name" value="S-adenosyl-L-methionine-dependent methyltransferases"/>
    <property type="match status" value="1"/>
</dbReference>
<evidence type="ECO:0000313" key="6">
    <source>
        <dbReference type="Proteomes" id="UP000799291"/>
    </source>
</evidence>
<dbReference type="GO" id="GO:0032259">
    <property type="term" value="P:methylation"/>
    <property type="evidence" value="ECO:0007669"/>
    <property type="project" value="UniProtKB-KW"/>
</dbReference>
<protein>
    <submittedName>
        <fullName evidence="5">Sterigmatocystin 8-O-methyltransferase</fullName>
    </submittedName>
</protein>
<sequence>MAESGPTLTSLAEQISKITSTITTYLEEKRLTAPSFAADSPTNFPNLSPELFQQRQVLLDAINDLQILVQGPSESVFNYVHTAAPDVAALNVLNYFDFWATVPLDGSASYAEIAARVKLPEDVVKRILQHSTNLRLFAETEPGKQATRIRHSSRSAAVAKNSGLKSLIQAILDDAGPPTTILHEALQRYSRGKPELTQEQRESAFALLHSGGMYSGHTNYFEYQESGDGWRSRSYTKFMGYLKEIFHMENLVLDLKDWKAVGKASVVDVGGSAGHDAVVLAKTFPDLTLTVQDLPKVRTQFEATVPEELKERISFSEHNFLEPQSVRADIYLLKMILHDWADADAIKILQALRPALKPGARVVLLEYIGDRGETETPLPRSMRQWGTATDLRLMALFNTKERQVDAWKRLFNAADERFDVAEVNTKQEDFFAVVEATWRG</sequence>
<reference evidence="5" key="1">
    <citation type="journal article" date="2020" name="Stud. Mycol.">
        <title>101 Dothideomycetes genomes: a test case for predicting lifestyles and emergence of pathogens.</title>
        <authorList>
            <person name="Haridas S."/>
            <person name="Albert R."/>
            <person name="Binder M."/>
            <person name="Bloem J."/>
            <person name="Labutti K."/>
            <person name="Salamov A."/>
            <person name="Andreopoulos B."/>
            <person name="Baker S."/>
            <person name="Barry K."/>
            <person name="Bills G."/>
            <person name="Bluhm B."/>
            <person name="Cannon C."/>
            <person name="Castanera R."/>
            <person name="Culley D."/>
            <person name="Daum C."/>
            <person name="Ezra D."/>
            <person name="Gonzalez J."/>
            <person name="Henrissat B."/>
            <person name="Kuo A."/>
            <person name="Liang C."/>
            <person name="Lipzen A."/>
            <person name="Lutzoni F."/>
            <person name="Magnuson J."/>
            <person name="Mondo S."/>
            <person name="Nolan M."/>
            <person name="Ohm R."/>
            <person name="Pangilinan J."/>
            <person name="Park H.-J."/>
            <person name="Ramirez L."/>
            <person name="Alfaro M."/>
            <person name="Sun H."/>
            <person name="Tritt A."/>
            <person name="Yoshinaga Y."/>
            <person name="Zwiers L.-H."/>
            <person name="Turgeon B."/>
            <person name="Goodwin S."/>
            <person name="Spatafora J."/>
            <person name="Crous P."/>
            <person name="Grigoriev I."/>
        </authorList>
    </citation>
    <scope>NUCLEOTIDE SEQUENCE</scope>
    <source>
        <strain evidence="5">CBS 122367</strain>
    </source>
</reference>
<dbReference type="Gene3D" id="3.40.50.150">
    <property type="entry name" value="Vaccinia Virus protein VP39"/>
    <property type="match status" value="1"/>
</dbReference>
<dbReference type="InterPro" id="IPR016461">
    <property type="entry name" value="COMT-like"/>
</dbReference>
<organism evidence="5 6">
    <name type="scientific">Lentithecium fluviatile CBS 122367</name>
    <dbReference type="NCBI Taxonomy" id="1168545"/>
    <lineage>
        <taxon>Eukaryota</taxon>
        <taxon>Fungi</taxon>
        <taxon>Dikarya</taxon>
        <taxon>Ascomycota</taxon>
        <taxon>Pezizomycotina</taxon>
        <taxon>Dothideomycetes</taxon>
        <taxon>Pleosporomycetidae</taxon>
        <taxon>Pleosporales</taxon>
        <taxon>Massarineae</taxon>
        <taxon>Lentitheciaceae</taxon>
        <taxon>Lentithecium</taxon>
    </lineage>
</organism>
<gene>
    <name evidence="5" type="ORF">K458DRAFT_477907</name>
</gene>
<dbReference type="PROSITE" id="PS51683">
    <property type="entry name" value="SAM_OMT_II"/>
    <property type="match status" value="1"/>
</dbReference>
<dbReference type="Pfam" id="PF00891">
    <property type="entry name" value="Methyltransf_2"/>
    <property type="match status" value="1"/>
</dbReference>
<feature type="domain" description="O-methyltransferase C-terminal" evidence="4">
    <location>
        <begin position="236"/>
        <end position="414"/>
    </location>
</feature>